<feature type="active site" evidence="3">
    <location>
        <position position="189"/>
    </location>
</feature>
<evidence type="ECO:0000313" key="6">
    <source>
        <dbReference type="EMBL" id="RIA78016.1"/>
    </source>
</evidence>
<organism evidence="6 7">
    <name type="scientific">Anaeroplasma bactoclasticum</name>
    <dbReference type="NCBI Taxonomy" id="2088"/>
    <lineage>
        <taxon>Bacteria</taxon>
        <taxon>Bacillati</taxon>
        <taxon>Mycoplasmatota</taxon>
        <taxon>Mollicutes</taxon>
        <taxon>Anaeroplasmatales</taxon>
        <taxon>Anaeroplasmataceae</taxon>
        <taxon>Anaeroplasma</taxon>
    </lineage>
</organism>
<dbReference type="PANTHER" id="PTHR43390">
    <property type="entry name" value="SIGNAL PEPTIDASE I"/>
    <property type="match status" value="1"/>
</dbReference>
<evidence type="ECO:0000313" key="7">
    <source>
        <dbReference type="Proteomes" id="UP000266506"/>
    </source>
</evidence>
<dbReference type="Gene3D" id="2.10.109.10">
    <property type="entry name" value="Umud Fragment, subunit A"/>
    <property type="match status" value="1"/>
</dbReference>
<dbReference type="PRINTS" id="PR00727">
    <property type="entry name" value="LEADERPTASE"/>
</dbReference>
<dbReference type="GO" id="GO:0006465">
    <property type="term" value="P:signal peptide processing"/>
    <property type="evidence" value="ECO:0007669"/>
    <property type="project" value="InterPro"/>
</dbReference>
<feature type="transmembrane region" description="Helical" evidence="4">
    <location>
        <begin position="30"/>
        <end position="47"/>
    </location>
</feature>
<comment type="catalytic activity">
    <reaction evidence="4">
        <text>Cleavage of hydrophobic, N-terminal signal or leader sequences from secreted and periplasmic proteins.</text>
        <dbReference type="EC" id="3.4.21.89"/>
    </reaction>
</comment>
<comment type="similarity">
    <text evidence="2 4">Belongs to the peptidase S26 family.</text>
</comment>
<evidence type="ECO:0000259" key="5">
    <source>
        <dbReference type="Pfam" id="PF10502"/>
    </source>
</evidence>
<gene>
    <name evidence="6" type="ORF">EI71_00593</name>
</gene>
<dbReference type="InterPro" id="IPR019533">
    <property type="entry name" value="Peptidase_S26"/>
</dbReference>
<comment type="caution">
    <text evidence="6">The sequence shown here is derived from an EMBL/GenBank/DDBJ whole genome shotgun (WGS) entry which is preliminary data.</text>
</comment>
<accession>A0A397RZN7</accession>
<sequence length="297" mass="34390">MISLEKKYLDKTITEEETAQYKKILWIRKGILLGLYFLMIILSFVWVRRVSIFFNVLGGGKFSFYAVAIVLFYLTLFLTFGYFTFQISYMVYSEIKKKDWLSLISKLNIKLDIVSFLCKCLSILLFIMIYMTTPCTVVGNSMNDTLHNGDRLLCTDLFYSPHQGDIIVFNASQYTKKLYGNYDDKFFIKRIVAVSGDKLTLSEPLPDSFTFYVNDVECPDVSKTEFIKIRESAGITEDKDWFKIPDGMVMVMGDNREPGESCDSRSFGLIYASDIFGKVYMRIFPFSFNLGCTYHRV</sequence>
<dbReference type="EC" id="3.4.21.89" evidence="4"/>
<dbReference type="InParanoid" id="A0A397RZN7"/>
<keyword evidence="7" id="KW-1185">Reference proteome</keyword>
<comment type="caution">
    <text evidence="4">Lacks conserved residue(s) required for the propagation of feature annotation.</text>
</comment>
<dbReference type="CDD" id="cd06530">
    <property type="entry name" value="S26_SPase_I"/>
    <property type="match status" value="1"/>
</dbReference>
<keyword evidence="4" id="KW-1133">Transmembrane helix</keyword>
<protein>
    <recommendedName>
        <fullName evidence="4">Signal peptidase I</fullName>
        <ecNumber evidence="4">3.4.21.89</ecNumber>
    </recommendedName>
</protein>
<comment type="subcellular location">
    <subcellularLocation>
        <location evidence="1">Cell membrane</location>
        <topology evidence="1">Single-pass type II membrane protein</topology>
    </subcellularLocation>
    <subcellularLocation>
        <location evidence="4">Membrane</location>
        <topology evidence="4">Single-pass type II membrane protein</topology>
    </subcellularLocation>
</comment>
<feature type="active site" evidence="3">
    <location>
        <position position="141"/>
    </location>
</feature>
<dbReference type="GO" id="GO:0005886">
    <property type="term" value="C:plasma membrane"/>
    <property type="evidence" value="ECO:0007669"/>
    <property type="project" value="UniProtKB-SubCell"/>
</dbReference>
<dbReference type="GO" id="GO:0004252">
    <property type="term" value="F:serine-type endopeptidase activity"/>
    <property type="evidence" value="ECO:0007669"/>
    <property type="project" value="InterPro"/>
</dbReference>
<dbReference type="AlphaFoldDB" id="A0A397RZN7"/>
<name>A0A397RZN7_9MOLU</name>
<keyword evidence="4" id="KW-0472">Membrane</keyword>
<keyword evidence="4" id="KW-0812">Transmembrane</keyword>
<evidence type="ECO:0000256" key="2">
    <source>
        <dbReference type="ARBA" id="ARBA00009370"/>
    </source>
</evidence>
<reference evidence="6 7" key="1">
    <citation type="submission" date="2018-08" db="EMBL/GenBank/DDBJ databases">
        <title>Genomic Encyclopedia of Archaeal and Bacterial Type Strains, Phase II (KMG-II): from individual species to whole genera.</title>
        <authorList>
            <person name="Goeker M."/>
        </authorList>
    </citation>
    <scope>NUCLEOTIDE SEQUENCE [LARGE SCALE GENOMIC DNA]</scope>
    <source>
        <strain evidence="6 7">ATCC 27112</strain>
    </source>
</reference>
<dbReference type="FunCoup" id="A0A397RZN7">
    <property type="interactions" value="319"/>
</dbReference>
<evidence type="ECO:0000256" key="1">
    <source>
        <dbReference type="ARBA" id="ARBA00004401"/>
    </source>
</evidence>
<dbReference type="InterPro" id="IPR000223">
    <property type="entry name" value="Pept_S26A_signal_pept_1"/>
</dbReference>
<evidence type="ECO:0000256" key="4">
    <source>
        <dbReference type="RuleBase" id="RU362042"/>
    </source>
</evidence>
<feature type="domain" description="Peptidase S26" evidence="5">
    <location>
        <begin position="114"/>
        <end position="283"/>
    </location>
</feature>
<dbReference type="Proteomes" id="UP000266506">
    <property type="component" value="Unassembled WGS sequence"/>
</dbReference>
<feature type="transmembrane region" description="Helical" evidence="4">
    <location>
        <begin position="113"/>
        <end position="131"/>
    </location>
</feature>
<dbReference type="EMBL" id="QXEV01000004">
    <property type="protein sequence ID" value="RIA78016.1"/>
    <property type="molecule type" value="Genomic_DNA"/>
</dbReference>
<dbReference type="SUPFAM" id="SSF51306">
    <property type="entry name" value="LexA/Signal peptidase"/>
    <property type="match status" value="1"/>
</dbReference>
<dbReference type="InterPro" id="IPR036286">
    <property type="entry name" value="LexA/Signal_pep-like_sf"/>
</dbReference>
<dbReference type="NCBIfam" id="TIGR02227">
    <property type="entry name" value="sigpep_I_bact"/>
    <property type="match status" value="1"/>
</dbReference>
<keyword evidence="4" id="KW-0645">Protease</keyword>
<dbReference type="PANTHER" id="PTHR43390:SF1">
    <property type="entry name" value="CHLOROPLAST PROCESSING PEPTIDASE"/>
    <property type="match status" value="1"/>
</dbReference>
<proteinExistence type="inferred from homology"/>
<dbReference type="OrthoDB" id="9802919at2"/>
<dbReference type="GO" id="GO:0009003">
    <property type="term" value="F:signal peptidase activity"/>
    <property type="evidence" value="ECO:0007669"/>
    <property type="project" value="UniProtKB-EC"/>
</dbReference>
<keyword evidence="4" id="KW-0378">Hydrolase</keyword>
<dbReference type="Pfam" id="PF10502">
    <property type="entry name" value="Peptidase_S26"/>
    <property type="match status" value="1"/>
</dbReference>
<evidence type="ECO:0000256" key="3">
    <source>
        <dbReference type="PIRSR" id="PIRSR600223-1"/>
    </source>
</evidence>
<feature type="transmembrane region" description="Helical" evidence="4">
    <location>
        <begin position="62"/>
        <end position="92"/>
    </location>
</feature>
<dbReference type="RefSeq" id="WP_119015761.1">
    <property type="nucleotide sequence ID" value="NZ_QXEV01000004.1"/>
</dbReference>